<comment type="caution">
    <text evidence="1">The sequence shown here is derived from an EMBL/GenBank/DDBJ whole genome shotgun (WGS) entry which is preliminary data.</text>
</comment>
<evidence type="ECO:0000313" key="2">
    <source>
        <dbReference type="Proteomes" id="UP000778578"/>
    </source>
</evidence>
<dbReference type="InterPro" id="IPR048868">
    <property type="entry name" value="OGG-like_put"/>
</dbReference>
<keyword evidence="2" id="KW-1185">Reference proteome</keyword>
<reference evidence="1 2" key="1">
    <citation type="submission" date="2021-08" db="EMBL/GenBank/DDBJ databases">
        <title>WGS of actinomycetes from Thailand.</title>
        <authorList>
            <person name="Thawai C."/>
        </authorList>
    </citation>
    <scope>NUCLEOTIDE SEQUENCE [LARGE SCALE GENOMIC DNA]</scope>
    <source>
        <strain evidence="1 2">PLK6-54</strain>
    </source>
</reference>
<dbReference type="Pfam" id="PF21790">
    <property type="entry name" value="OGG"/>
    <property type="match status" value="1"/>
</dbReference>
<dbReference type="RefSeq" id="WP_222969280.1">
    <property type="nucleotide sequence ID" value="NZ_JAINZZ010000084.1"/>
</dbReference>
<gene>
    <name evidence="1" type="ORF">K7862_34605</name>
</gene>
<accession>A0ABS7QHR9</accession>
<evidence type="ECO:0000313" key="1">
    <source>
        <dbReference type="EMBL" id="MBY8882731.1"/>
    </source>
</evidence>
<sequence length="271" mass="29224">MNDRQQRADAVDREMAVRLLPDAVVQALIRWWERNAHEFADGTPGMHTVRYTPARWVSVTPWPSALAPTSASGDATVSRKEVAAAVADALQRSDLREALVASYVWGKGKRGTPAGSGPTTLIAVLGAGGLDAALASALAVLRTQDSQHAYAELEGKVRGFGPAFFTKFLYFAAAAVPPALGPRPLILDSVLAGRMRSMAEVVGRDTGHDPHGKVAAWVWSEGGWTPHRYQVYLSFMDAAARQMAATNGWPSHANPDLLEYGLFNTTWKICS</sequence>
<name>A0ABS7QHR9_9ACTN</name>
<protein>
    <submittedName>
        <fullName evidence="1">Uncharacterized protein</fullName>
    </submittedName>
</protein>
<dbReference type="EMBL" id="JAINZZ010000084">
    <property type="protein sequence ID" value="MBY8882731.1"/>
    <property type="molecule type" value="Genomic_DNA"/>
</dbReference>
<proteinExistence type="predicted"/>
<organism evidence="1 2">
    <name type="scientific">Actinacidiphila acidipaludis</name>
    <dbReference type="NCBI Taxonomy" id="2873382"/>
    <lineage>
        <taxon>Bacteria</taxon>
        <taxon>Bacillati</taxon>
        <taxon>Actinomycetota</taxon>
        <taxon>Actinomycetes</taxon>
        <taxon>Kitasatosporales</taxon>
        <taxon>Streptomycetaceae</taxon>
        <taxon>Actinacidiphila</taxon>
    </lineage>
</organism>
<dbReference type="Proteomes" id="UP000778578">
    <property type="component" value="Unassembled WGS sequence"/>
</dbReference>